<dbReference type="AlphaFoldDB" id="A0AAJ2H6K2"/>
<dbReference type="EMBL" id="JAVLSF010001101">
    <property type="protein sequence ID" value="MDR9778691.1"/>
    <property type="molecule type" value="Genomic_DNA"/>
</dbReference>
<organism evidence="1 2">
    <name type="scientific">Rhizobium hidalgonense</name>
    <dbReference type="NCBI Taxonomy" id="1538159"/>
    <lineage>
        <taxon>Bacteria</taxon>
        <taxon>Pseudomonadati</taxon>
        <taxon>Pseudomonadota</taxon>
        <taxon>Alphaproteobacteria</taxon>
        <taxon>Hyphomicrobiales</taxon>
        <taxon>Rhizobiaceae</taxon>
        <taxon>Rhizobium/Agrobacterium group</taxon>
        <taxon>Rhizobium</taxon>
    </lineage>
</organism>
<reference evidence="1" key="1">
    <citation type="submission" date="2023-04" db="EMBL/GenBank/DDBJ databases">
        <title>Genomic characterization of faba bean (Vicia faba) microsymbionts in Mexican soils.</title>
        <authorList>
            <person name="Rivera Orduna F.N."/>
            <person name="Guevara-Luna J."/>
            <person name="Yan J."/>
            <person name="Arroyo-Herrera I."/>
            <person name="Li Y."/>
            <person name="Vasquez-Murrieta M.S."/>
            <person name="Wang E.T."/>
        </authorList>
    </citation>
    <scope>NUCLEOTIDE SEQUENCE</scope>
    <source>
        <strain evidence="1">CH26</strain>
    </source>
</reference>
<name>A0AAJ2H6K2_9HYPH</name>
<dbReference type="Pfam" id="PF20383">
    <property type="entry name" value="DUF6678"/>
    <property type="match status" value="1"/>
</dbReference>
<proteinExistence type="predicted"/>
<feature type="non-terminal residue" evidence="1">
    <location>
        <position position="1"/>
    </location>
</feature>
<accession>A0AAJ2H6K2</accession>
<dbReference type="InterPro" id="IPR046500">
    <property type="entry name" value="DUF6678"/>
</dbReference>
<gene>
    <name evidence="1" type="ORF">RJJ65_39800</name>
</gene>
<dbReference type="Proteomes" id="UP001268610">
    <property type="component" value="Unassembled WGS sequence"/>
</dbReference>
<comment type="caution">
    <text evidence="1">The sequence shown here is derived from an EMBL/GenBank/DDBJ whole genome shotgun (WGS) entry which is preliminary data.</text>
</comment>
<sequence>MADAVPYHDNVDKDKKAILRKNLTGLANNTKWNELISAVRLLQKKPSYRCKYVVNDHISTWDTEWFYHLPFPFLAVEWFDLSLDSNDVDANWLLSLVS</sequence>
<evidence type="ECO:0000313" key="1">
    <source>
        <dbReference type="EMBL" id="MDR9778691.1"/>
    </source>
</evidence>
<dbReference type="RefSeq" id="WP_375166440.1">
    <property type="nucleotide sequence ID" value="NZ_JAVLSF010001101.1"/>
</dbReference>
<evidence type="ECO:0000313" key="2">
    <source>
        <dbReference type="Proteomes" id="UP001268610"/>
    </source>
</evidence>
<protein>
    <submittedName>
        <fullName evidence="1">Uncharacterized protein</fullName>
    </submittedName>
</protein>